<name>A0A015U8R9_BACFG</name>
<reference evidence="1 2" key="1">
    <citation type="submission" date="2014-02" db="EMBL/GenBank/DDBJ databases">
        <authorList>
            <person name="Sears C."/>
            <person name="Carroll K."/>
            <person name="Sack B.R."/>
            <person name="Qadri F."/>
            <person name="Myers L.L."/>
            <person name="Chung G.-T."/>
            <person name="Escheverria P."/>
            <person name="Fraser C.M."/>
            <person name="Sadzewicz L."/>
            <person name="Shefchek K.A."/>
            <person name="Tallon L."/>
            <person name="Das S.P."/>
            <person name="Daugherty S."/>
            <person name="Mongodin E.F."/>
        </authorList>
    </citation>
    <scope>NUCLEOTIDE SEQUENCE [LARGE SCALE GENOMIC DNA]</scope>
    <source>
        <strain evidence="2">3998T(B)3</strain>
    </source>
</reference>
<dbReference type="SUPFAM" id="SSF47781">
    <property type="entry name" value="RuvA domain 2-like"/>
    <property type="match status" value="1"/>
</dbReference>
<organism evidence="1 2">
    <name type="scientific">Bacteroides fragilis str. 3998T(B)3</name>
    <dbReference type="NCBI Taxonomy" id="1339316"/>
    <lineage>
        <taxon>Bacteria</taxon>
        <taxon>Pseudomonadati</taxon>
        <taxon>Bacteroidota</taxon>
        <taxon>Bacteroidia</taxon>
        <taxon>Bacteroidales</taxon>
        <taxon>Bacteroidaceae</taxon>
        <taxon>Bacteroides</taxon>
    </lineage>
</organism>
<accession>A0A015U8R9</accession>
<protein>
    <submittedName>
        <fullName evidence="1">Helix-hairpin-helix motif family protein</fullName>
    </submittedName>
</protein>
<proteinExistence type="predicted"/>
<sequence length="675" mass="78460">MNESISILSIFLLVNMTLITSTCHAQNRSDYPWEEMMENLSISDEEGDTRNWENELEELTDLVNNPVNINSATKEQLQRFPFLNDVQIENLLAYIYIHGSMQTVYELQLVEELDRQTIQYLLPFVCVEPVDKKESVTLKQILKYGKHEAVTRMDVPLYKRKGYEKNYLGPAVYNSVKYGFHYREKVYAGIVAEKDSGEPFGALHNKQGYDYYSFYLLLHDIGILKTGIVGNYRLNFGQGLVLGQGSMFGKTAYSSSFTFRSTGIRRHTSTDEYNYFRGSGIALKWKQWTLSVFYSHRSLDGVIKGGEITSIYKTGLHRSEKEADKMNQLTMQMSGGNISYTGNSYQLGITGVYYCFNRSYEPELKDYSKYNLHGRSFYNLGMDYKYRFHRFSIQGEAALGISGMAFMNQVLYSPLQDIRLMLVHRYYSHDYWAMFAHSFSEGSSVQNENGWYLAASVNPFNRWTFFVSADLFSFPWWRYRISKASKGVDLLFQANYVPSKTVDMYVNYRYKQKERDVTGTQGKVILPTYHHRLRYRLNYLPCSSLSLRTTVDYNHFHSSGKTAGQGYQLTQTAGWKLPWLPLTAELQGSYFHTDDYDSRIYIYEKGLLYSFYTPSFQGEGVRLAIHFRYDMNKHWTAIAKLGQTTYFDRDEIGSGNDLIRGNKKTDVQMQLRLKF</sequence>
<gene>
    <name evidence="1" type="ORF">M125_0088</name>
</gene>
<dbReference type="Proteomes" id="UP000020773">
    <property type="component" value="Unassembled WGS sequence"/>
</dbReference>
<evidence type="ECO:0000313" key="1">
    <source>
        <dbReference type="EMBL" id="EXY93224.1"/>
    </source>
</evidence>
<dbReference type="AlphaFoldDB" id="A0A015U8R9"/>
<dbReference type="Pfam" id="PF12836">
    <property type="entry name" value="HHH_3"/>
    <property type="match status" value="1"/>
</dbReference>
<dbReference type="RefSeq" id="WP_008769100.1">
    <property type="nucleotide sequence ID" value="NZ_JGDB01000001.1"/>
</dbReference>
<dbReference type="InterPro" id="IPR010994">
    <property type="entry name" value="RuvA_2-like"/>
</dbReference>
<dbReference type="EMBL" id="JGDB01000001">
    <property type="protein sequence ID" value="EXY93224.1"/>
    <property type="molecule type" value="Genomic_DNA"/>
</dbReference>
<dbReference type="PATRIC" id="fig|1339316.3.peg.88"/>
<comment type="caution">
    <text evidence="1">The sequence shown here is derived from an EMBL/GenBank/DDBJ whole genome shotgun (WGS) entry which is preliminary data.</text>
</comment>
<evidence type="ECO:0000313" key="2">
    <source>
        <dbReference type="Proteomes" id="UP000020773"/>
    </source>
</evidence>